<dbReference type="InterPro" id="IPR036390">
    <property type="entry name" value="WH_DNA-bd_sf"/>
</dbReference>
<evidence type="ECO:0000256" key="4">
    <source>
        <dbReference type="ARBA" id="ARBA00023163"/>
    </source>
</evidence>
<dbReference type="Pfam" id="PF00126">
    <property type="entry name" value="HTH_1"/>
    <property type="match status" value="1"/>
</dbReference>
<keyword evidence="3" id="KW-0238">DNA-binding</keyword>
<comment type="similarity">
    <text evidence="1">Belongs to the LysR transcriptional regulatory family.</text>
</comment>
<dbReference type="Pfam" id="PF03466">
    <property type="entry name" value="LysR_substrate"/>
    <property type="match status" value="1"/>
</dbReference>
<dbReference type="PROSITE" id="PS50931">
    <property type="entry name" value="HTH_LYSR"/>
    <property type="match status" value="1"/>
</dbReference>
<evidence type="ECO:0000259" key="5">
    <source>
        <dbReference type="PROSITE" id="PS50931"/>
    </source>
</evidence>
<sequence length="311" mass="34453">MVVHLPPAAALRAFEAAARHNSFTAAANELNITPSAVSHQLRHLEDLWQMPLFTRTRKLSLTFAGQQLAPIVRQFLNSLEDTLADLRSPDLVEPLRVSLTQSFAVKWLLPRLPEFSENTPNVNIWISTTDQLARFDVEDIDVAIRLGTGPYYPLHAEPLLREYIFPVASPKLIGQYGEVINTSDILRYPLILRSGNSAVPRWELWFEKLGFDYVVPSSGPRFPDTAMTIEAAVAGQGVALVRSAHITDELASGRLVKLSKMSVPSPLVYHFVCASGAEKRPKVAAFKSWILKHAAVAQALYDERDGGNSSD</sequence>
<dbReference type="InterPro" id="IPR036388">
    <property type="entry name" value="WH-like_DNA-bd_sf"/>
</dbReference>
<evidence type="ECO:0000313" key="7">
    <source>
        <dbReference type="Proteomes" id="UP000241158"/>
    </source>
</evidence>
<dbReference type="RefSeq" id="WP_106717353.1">
    <property type="nucleotide sequence ID" value="NZ_JACHXT010000003.1"/>
</dbReference>
<feature type="domain" description="HTH lysR-type" evidence="5">
    <location>
        <begin position="6"/>
        <end position="62"/>
    </location>
</feature>
<keyword evidence="4" id="KW-0804">Transcription</keyword>
<dbReference type="Proteomes" id="UP000241158">
    <property type="component" value="Unassembled WGS sequence"/>
</dbReference>
<dbReference type="GO" id="GO:0006351">
    <property type="term" value="P:DNA-templated transcription"/>
    <property type="evidence" value="ECO:0007669"/>
    <property type="project" value="TreeGrafter"/>
</dbReference>
<dbReference type="InterPro" id="IPR000847">
    <property type="entry name" value="LysR_HTH_N"/>
</dbReference>
<keyword evidence="2" id="KW-0805">Transcription regulation</keyword>
<dbReference type="Gene3D" id="3.40.190.10">
    <property type="entry name" value="Periplasmic binding protein-like II"/>
    <property type="match status" value="2"/>
</dbReference>
<protein>
    <submittedName>
        <fullName evidence="6">LysR family transcriptional regulator</fullName>
    </submittedName>
</protein>
<dbReference type="NCBIfam" id="NF008352">
    <property type="entry name" value="PRK11139.1"/>
    <property type="match status" value="1"/>
</dbReference>
<dbReference type="PRINTS" id="PR00039">
    <property type="entry name" value="HTHLYSR"/>
</dbReference>
<comment type="caution">
    <text evidence="6">The sequence shown here is derived from an EMBL/GenBank/DDBJ whole genome shotgun (WGS) entry which is preliminary data.</text>
</comment>
<evidence type="ECO:0000313" key="6">
    <source>
        <dbReference type="EMBL" id="PSH56607.1"/>
    </source>
</evidence>
<evidence type="ECO:0000256" key="1">
    <source>
        <dbReference type="ARBA" id="ARBA00009437"/>
    </source>
</evidence>
<dbReference type="GO" id="GO:0043565">
    <property type="term" value="F:sequence-specific DNA binding"/>
    <property type="evidence" value="ECO:0007669"/>
    <property type="project" value="TreeGrafter"/>
</dbReference>
<reference evidence="7" key="1">
    <citation type="submission" date="2017-11" db="EMBL/GenBank/DDBJ databases">
        <authorList>
            <person name="Kuznetsova I."/>
            <person name="Sazanova A."/>
            <person name="Chirak E."/>
            <person name="Safronova V."/>
            <person name="Willems A."/>
        </authorList>
    </citation>
    <scope>NUCLEOTIDE SEQUENCE [LARGE SCALE GENOMIC DNA]</scope>
    <source>
        <strain evidence="7">PEPV15</strain>
    </source>
</reference>
<proteinExistence type="inferred from homology"/>
<name>A0A2P7AR24_9HYPH</name>
<dbReference type="EMBL" id="PGGN01000003">
    <property type="protein sequence ID" value="PSH56607.1"/>
    <property type="molecule type" value="Genomic_DNA"/>
</dbReference>
<dbReference type="CDD" id="cd08432">
    <property type="entry name" value="PBP2_GcdR_TrpI_HvrB_AmpR_like"/>
    <property type="match status" value="1"/>
</dbReference>
<evidence type="ECO:0000256" key="3">
    <source>
        <dbReference type="ARBA" id="ARBA00023125"/>
    </source>
</evidence>
<dbReference type="InterPro" id="IPR058163">
    <property type="entry name" value="LysR-type_TF_proteobact-type"/>
</dbReference>
<gene>
    <name evidence="6" type="ORF">CU100_14630</name>
</gene>
<dbReference type="OrthoDB" id="7216893at2"/>
<accession>A0A2P7AR24</accession>
<evidence type="ECO:0000256" key="2">
    <source>
        <dbReference type="ARBA" id="ARBA00023015"/>
    </source>
</evidence>
<dbReference type="SUPFAM" id="SSF46785">
    <property type="entry name" value="Winged helix' DNA-binding domain"/>
    <property type="match status" value="1"/>
</dbReference>
<dbReference type="AlphaFoldDB" id="A0A2P7AR24"/>
<organism evidence="6 7">
    <name type="scientific">Phyllobacterium endophyticum</name>
    <dbReference type="NCBI Taxonomy" id="1149773"/>
    <lineage>
        <taxon>Bacteria</taxon>
        <taxon>Pseudomonadati</taxon>
        <taxon>Pseudomonadota</taxon>
        <taxon>Alphaproteobacteria</taxon>
        <taxon>Hyphomicrobiales</taxon>
        <taxon>Phyllobacteriaceae</taxon>
        <taxon>Phyllobacterium</taxon>
    </lineage>
</organism>
<dbReference type="PANTHER" id="PTHR30537:SF26">
    <property type="entry name" value="GLYCINE CLEAVAGE SYSTEM TRANSCRIPTIONAL ACTIVATOR"/>
    <property type="match status" value="1"/>
</dbReference>
<dbReference type="InterPro" id="IPR005119">
    <property type="entry name" value="LysR_subst-bd"/>
</dbReference>
<dbReference type="PANTHER" id="PTHR30537">
    <property type="entry name" value="HTH-TYPE TRANSCRIPTIONAL REGULATOR"/>
    <property type="match status" value="1"/>
</dbReference>
<dbReference type="SUPFAM" id="SSF53850">
    <property type="entry name" value="Periplasmic binding protein-like II"/>
    <property type="match status" value="1"/>
</dbReference>
<keyword evidence="7" id="KW-1185">Reference proteome</keyword>
<dbReference type="Gene3D" id="1.10.10.10">
    <property type="entry name" value="Winged helix-like DNA-binding domain superfamily/Winged helix DNA-binding domain"/>
    <property type="match status" value="1"/>
</dbReference>
<dbReference type="GO" id="GO:0003700">
    <property type="term" value="F:DNA-binding transcription factor activity"/>
    <property type="evidence" value="ECO:0007669"/>
    <property type="project" value="InterPro"/>
</dbReference>